<dbReference type="PANTHER" id="PTHR30121">
    <property type="entry name" value="UNCHARACTERIZED PROTEIN YJGR-RELATED"/>
    <property type="match status" value="1"/>
</dbReference>
<accession>A0A096B5X0</accession>
<dbReference type="RefSeq" id="WP_044942062.1">
    <property type="nucleotide sequence ID" value="NZ_KN174164.1"/>
</dbReference>
<dbReference type="PANTHER" id="PTHR30121:SF6">
    <property type="entry name" value="SLR6007 PROTEIN"/>
    <property type="match status" value="1"/>
</dbReference>
<dbReference type="CDD" id="cd01127">
    <property type="entry name" value="TrwB_TraG_TraD_VirD4"/>
    <property type="match status" value="1"/>
</dbReference>
<evidence type="ECO:0008006" key="4">
    <source>
        <dbReference type="Google" id="ProtNLM"/>
    </source>
</evidence>
<gene>
    <name evidence="2" type="ORF">HMPREF9460_02834</name>
</gene>
<feature type="region of interest" description="Disordered" evidence="1">
    <location>
        <begin position="1"/>
        <end position="22"/>
    </location>
</feature>
<dbReference type="Proteomes" id="UP000029585">
    <property type="component" value="Unassembled WGS sequence"/>
</dbReference>
<organism evidence="2 3">
    <name type="scientific">Flavonifractor plautii 1_3_50AFAA</name>
    <dbReference type="NCBI Taxonomy" id="742738"/>
    <lineage>
        <taxon>Bacteria</taxon>
        <taxon>Bacillati</taxon>
        <taxon>Bacillota</taxon>
        <taxon>Clostridia</taxon>
        <taxon>Eubacteriales</taxon>
        <taxon>Oscillospiraceae</taxon>
        <taxon>Flavonifractor</taxon>
    </lineage>
</organism>
<dbReference type="InterPro" id="IPR051162">
    <property type="entry name" value="T4SS_component"/>
</dbReference>
<comment type="caution">
    <text evidence="2">The sequence shown here is derived from an EMBL/GenBank/DDBJ whole genome shotgun (WGS) entry which is preliminary data.</text>
</comment>
<evidence type="ECO:0000313" key="3">
    <source>
        <dbReference type="Proteomes" id="UP000029585"/>
    </source>
</evidence>
<dbReference type="InterPro" id="IPR027417">
    <property type="entry name" value="P-loop_NTPase"/>
</dbReference>
<name>A0A096B5X0_FLAPL</name>
<feature type="compositionally biased region" description="Basic residues" evidence="1">
    <location>
        <begin position="1"/>
        <end position="14"/>
    </location>
</feature>
<dbReference type="Gene3D" id="3.40.50.300">
    <property type="entry name" value="P-loop containing nucleotide triphosphate hydrolases"/>
    <property type="match status" value="1"/>
</dbReference>
<dbReference type="SUPFAM" id="SSF52540">
    <property type="entry name" value="P-loop containing nucleoside triphosphate hydrolases"/>
    <property type="match status" value="1"/>
</dbReference>
<dbReference type="eggNOG" id="COG3451">
    <property type="taxonomic scope" value="Bacteria"/>
</dbReference>
<protein>
    <recommendedName>
        <fullName evidence="4">TraG P-loop domain-containing protein</fullName>
    </recommendedName>
</protein>
<evidence type="ECO:0000313" key="2">
    <source>
        <dbReference type="EMBL" id="KGF54445.1"/>
    </source>
</evidence>
<dbReference type="Gene3D" id="1.10.8.730">
    <property type="match status" value="1"/>
</dbReference>
<dbReference type="AlphaFoldDB" id="A0A096B5X0"/>
<reference evidence="2 3" key="1">
    <citation type="submission" date="2011-08" db="EMBL/GenBank/DDBJ databases">
        <title>The Genome Sequence of Clostridium orbiscindens 1_3_50AFAA.</title>
        <authorList>
            <consortium name="The Broad Institute Genome Sequencing Platform"/>
            <person name="Earl A."/>
            <person name="Ward D."/>
            <person name="Feldgarden M."/>
            <person name="Gevers D."/>
            <person name="Daigneault M."/>
            <person name="Strauss J."/>
            <person name="Allen-Vercoe E."/>
            <person name="Young S.K."/>
            <person name="Zeng Q."/>
            <person name="Gargeya S."/>
            <person name="Fitzgerald M."/>
            <person name="Haas B."/>
            <person name="Abouelleil A."/>
            <person name="Alvarado L."/>
            <person name="Arachchi H.M."/>
            <person name="Berlin A."/>
            <person name="Brown A."/>
            <person name="Chapman S.B."/>
            <person name="Chen Z."/>
            <person name="Dunbar C."/>
            <person name="Freedman E."/>
            <person name="Gearin G."/>
            <person name="Gellesch M."/>
            <person name="Goldberg J."/>
            <person name="Griggs A."/>
            <person name="Gujja S."/>
            <person name="Heiman D."/>
            <person name="Howarth C."/>
            <person name="Larson L."/>
            <person name="Lui A."/>
            <person name="MacDonald P.J.P."/>
            <person name="Montmayeur A."/>
            <person name="Murphy C."/>
            <person name="Neiman D."/>
            <person name="Pearson M."/>
            <person name="Priest M."/>
            <person name="Roberts A."/>
            <person name="Saif S."/>
            <person name="Shea T."/>
            <person name="Shenoy N."/>
            <person name="Sisk P."/>
            <person name="Stolte C."/>
            <person name="Sykes S."/>
            <person name="Wortman J."/>
            <person name="Nusbaum C."/>
            <person name="Birren B."/>
        </authorList>
    </citation>
    <scope>NUCLEOTIDE SEQUENCE [LARGE SCALE GENOMIC DNA]</scope>
    <source>
        <strain evidence="2 3">1_3_50AFAA</strain>
    </source>
</reference>
<dbReference type="PATRIC" id="fig|742738.3.peg.2914"/>
<dbReference type="EMBL" id="ADLO01000088">
    <property type="protein sequence ID" value="KGF54445.1"/>
    <property type="molecule type" value="Genomic_DNA"/>
</dbReference>
<sequence length="614" mass="69367">MAKKAQKKTNKRVPSKPPEPRVKDFLDLIAPTAVKFNTDHYICGGTYRCTLALRSYPASTEELALLRRLGEKSGVTLHIYNRRVSVAEEDKIIHNAENKNKLDRGSTSSMKQAVTAEANLQDVAALIASMRKNSEPLIHCAVFIELSARDPDSLCALRDEVTSELIRSKLGADRLLLRQREGFLSSNPAGRNTFGSQFERVLPAKSVANLYPFNYSGKTDPNGFYIGRDRYGSNIIVDLDRRTDDKTTANVLILGNSGQGKSYLLKLLLCNILESGKSAICLDTEHELVDLCSNLGGCFIDLMSGQYRINPLEPKLWDDGSEGDDPDAPAAFRQKTLLSQHISFLKDFFRAYKDFTDQHIDTIELMLGRLYAKWGMDDNTDFQPLSPRDYPVLSDLYDVIEEAYRNYDSEEYPLYPRELLQEVLLGLHSMCRGAESKFFNGHTNITSSRFLVFGVKGLLQASRNVKNALLFNVLSYLSDKLLTEGNTAAGLDELYIWLSNLTAIEYIRNSLKRVRKKESSMILASQNLEDFDVDGVRELTRPLFAIPTHQFLFNAGSVDKKFYMDNLQLEPAEFELIRYPQRGVCLYRCGNERYLLEVHAPPYKEKLFGTAGGR</sequence>
<proteinExistence type="predicted"/>
<keyword evidence="3" id="KW-1185">Reference proteome</keyword>
<evidence type="ECO:0000256" key="1">
    <source>
        <dbReference type="SAM" id="MobiDB-lite"/>
    </source>
</evidence>
<dbReference type="HOGENOM" id="CLU_009097_1_1_9"/>